<dbReference type="CDD" id="cd00176">
    <property type="entry name" value="SPEC"/>
    <property type="match status" value="1"/>
</dbReference>
<comment type="caution">
    <text evidence="3">The sequence shown here is derived from an EMBL/GenBank/DDBJ whole genome shotgun (WGS) entry which is preliminary data.</text>
</comment>
<sequence length="2100" mass="242734">MAVLERLDYAFNVAEQEFQVHRLLDPTDVEQGNVDKKGMLMYLSALYEVLRNLEPAVVDTTSEEVSEGPGEEGIVKTTTSFVVESGPGSNTLRIGNEVIDITTVSTNEIVLQYKTIYYTVLYTIKGLEKRIEKIRNEEPSQENAKTLREIQQEMQELQGKIKELNVTNKEMAKAEGVDRQEFSDIQRELGQLSSRWSTLIQQNNEENKRQPAIMREVRTTKTVHTARLTIGDVVMEITTVSTNEIVIKYKIIYYQIITIIKLIESNMKVINEEEPSQETARLLDENKQRMEQLQPKITELNELMSQMKDADGVDQDELFQLQSELKDFDSSLTTVTEQITEEEKRQPAPATETVYRTTTEIVENAPTRSTTLRIGAQVIDITTVSTNEIVLQYKTIYYTVLYTIKGLEERMEKIRSEEPSQENAKALREIQQEIQELQGKFKELNETNKEMFNAEGVDRQEFSDIQTELRQLRSQWSTLIKQSNEENKRQPAIMREVRTTKTVHTARLTIGDEVIEITTVSTNEIVIKYKIVYYQIITIIKLIESNMKIINEEEPSQETARLLDENKQRMEQLQPKITELNELMSQMKDADGVDQDELSQLQSELQDFDSRMSTVTEQITEEEKRQPALATETVYRTTTEIVENAPTRSTTLRIGAQVIDITTVSTNEIVLQYKTIYYTVLYTIKGLEERMEKIRSEEPSQENAKALREIQQEMQELQGKVKELNVTNKEMSKAEGVDRQEFSDIQRELGQLSSRWSTLIQQNNEENKRQPKIVTYTTTTTVVPRQKARLTIGDEVIEITSVSTNEIVIKYKIVYYQIITIIKIIESNMKIINEEEPSQETARLLDENKQRMEQLQPKITELNELMSQMKDADDVDQDELSQLQSELKDFDSKMDTLSDDISKEEERQPELTSRTIYTVTTTTVHGGRTAQLRDGDKSIEFKTVSTNEIVMRYKILYYEIITIIELIEYNTKTIKGQKPSPETARLLEENKQRMEQLQPKITELNELMSQMKDADGVDQDELSQLQSELKDFDSRKEFVNDDISKEEKRQPPIEGEVISKTTTTTVQSAPEAPSRHATVKYGDHVYEITIVSTNEIVLRYKILYYEILTLIMNLEKNMAQIKDSPPSNTTEVMLKQNRDEMDEIQTKIRELEQLRKDMDGADGVDPEELEDLQAGSDALDTRWTIVTDDVEAEGQRITSALDSSGQQKASLDEWRRKCETIGDWMDSVEDSVEVLETRKPSSDIISAKYQMSECDALQEKIKSDEVPISIFAYGEEVRKEPSINPDQKSKIGLQMAEMKKEIGKLSDRAGGAKHRYKRAVDKLEAERKQKLATLKKTYQDLDKQIDILKDKDDKIGKVEGDPAAVRAKETLIELLVSDIQVFQPRFDDFRQTTWEVLEDPTTDQSQRDNLQKEVTSLEERWGFLIRSVYSRSEAAKSLISSLPQGGVLEELIIVENRRHDYNIDWRTHHDLFGAPEGHDEGAVDEQIYRERLMTRWKRECREVDEALSDVERESSELGEILDDPSKSAMKKAKMEVIHNGLKKVEKEYNDLPQYAKLLLDDPKLTDEDREKIQGDLDSYKIRHDEILNFVTEREETIKKQEPPKSTVVVTESYAKKKEVPADIIVPELAITEESSPDTLFSAPDTDTLSNSEDIERWWGDDRNIVNWIDEADEQVRQVNSEPADLITTRKQHANIERITQEIGLYETNVTLLENKANVIVNDPVTRSEDRQNVEDEVQTVKRSWDNLKEKAFNVERNLYEQVNKLQEYLSWTQKSEALSGWLEDTERSLDSCAVPSSNPVEREKQTLFLGKFLKECGQNQESVDDVLSHGNLVVNKNLVPEQHLDKIKEDLKDYRERWNELLKKAEHVQERLNSGKKDLQKLEDNQREYVVITTWITTIEKRLQELKDDTSSDDEALKKRRVIILEIIEEITTYRIRLRRLIDDNENLANKDTLSPEDRDKLVQDTKDLEKRLDGLDDDAKKDESSLNDQLDTNTTKLDDWQKKADDLDKWIITTTTEIKSFNVPPVDETDKEKQNKYLEEFAKQKQEGDERVKDVVSSGRQLVSEGVIPSDKRDKFEFDLENMPGSWDSVVNMADESKD</sequence>
<protein>
    <submittedName>
        <fullName evidence="3">Dystonin-like isoform X3</fullName>
    </submittedName>
</protein>
<feature type="coiled-coil region" evidence="1">
    <location>
        <begin position="1695"/>
        <end position="1750"/>
    </location>
</feature>
<organism evidence="3 4">
    <name type="scientific">Paramuricea clavata</name>
    <name type="common">Red gorgonian</name>
    <name type="synonym">Violescent sea-whip</name>
    <dbReference type="NCBI Taxonomy" id="317549"/>
    <lineage>
        <taxon>Eukaryota</taxon>
        <taxon>Metazoa</taxon>
        <taxon>Cnidaria</taxon>
        <taxon>Anthozoa</taxon>
        <taxon>Octocorallia</taxon>
        <taxon>Malacalcyonacea</taxon>
        <taxon>Plexauridae</taxon>
        <taxon>Paramuricea</taxon>
    </lineage>
</organism>
<reference evidence="3" key="1">
    <citation type="submission" date="2020-04" db="EMBL/GenBank/DDBJ databases">
        <authorList>
            <person name="Alioto T."/>
            <person name="Alioto T."/>
            <person name="Gomez Garrido J."/>
        </authorList>
    </citation>
    <scope>NUCLEOTIDE SEQUENCE</scope>
    <source>
        <strain evidence="3">A484AB</strain>
    </source>
</reference>
<dbReference type="InterPro" id="IPR018159">
    <property type="entry name" value="Spectrin/alpha-actinin"/>
</dbReference>
<evidence type="ECO:0000256" key="2">
    <source>
        <dbReference type="SAM" id="MobiDB-lite"/>
    </source>
</evidence>
<feature type="coiled-coil region" evidence="1">
    <location>
        <begin position="1844"/>
        <end position="1885"/>
    </location>
</feature>
<feature type="coiled-coil region" evidence="1">
    <location>
        <begin position="404"/>
        <end position="454"/>
    </location>
</feature>
<dbReference type="PANTHER" id="PTHR45615:SF80">
    <property type="entry name" value="GRIP DOMAIN-CONTAINING PROTEIN"/>
    <property type="match status" value="1"/>
</dbReference>
<feature type="region of interest" description="Disordered" evidence="2">
    <location>
        <begin position="1973"/>
        <end position="1992"/>
    </location>
</feature>
<feature type="compositionally biased region" description="Basic and acidic residues" evidence="2">
    <location>
        <begin position="1973"/>
        <end position="1985"/>
    </location>
</feature>
<proteinExistence type="predicted"/>
<dbReference type="Gene3D" id="1.20.58.60">
    <property type="match status" value="6"/>
</dbReference>
<accession>A0A7D9IHC1</accession>
<feature type="coiled-coil region" evidence="1">
    <location>
        <begin position="1313"/>
        <end position="1351"/>
    </location>
</feature>
<dbReference type="Proteomes" id="UP001152795">
    <property type="component" value="Unassembled WGS sequence"/>
</dbReference>
<gene>
    <name evidence="3" type="ORF">PACLA_8A075989</name>
</gene>
<dbReference type="SMART" id="SM00150">
    <property type="entry name" value="SPEC"/>
    <property type="match status" value="6"/>
</dbReference>
<dbReference type="SUPFAM" id="SSF47576">
    <property type="entry name" value="Calponin-homology domain, CH-domain"/>
    <property type="match status" value="1"/>
</dbReference>
<evidence type="ECO:0000313" key="4">
    <source>
        <dbReference type="Proteomes" id="UP001152795"/>
    </source>
</evidence>
<dbReference type="InterPro" id="IPR002017">
    <property type="entry name" value="Spectrin_repeat"/>
</dbReference>
<dbReference type="Pfam" id="PF00435">
    <property type="entry name" value="Spectrin"/>
    <property type="match status" value="1"/>
</dbReference>
<keyword evidence="1" id="KW-0175">Coiled coil</keyword>
<feature type="coiled-coil region" evidence="1">
    <location>
        <begin position="1134"/>
        <end position="1161"/>
    </location>
</feature>
<dbReference type="SUPFAM" id="SSF46966">
    <property type="entry name" value="Spectrin repeat"/>
    <property type="match status" value="6"/>
</dbReference>
<dbReference type="InterPro" id="IPR036872">
    <property type="entry name" value="CH_dom_sf"/>
</dbReference>
<keyword evidence="4" id="KW-1185">Reference proteome</keyword>
<evidence type="ECO:0000313" key="3">
    <source>
        <dbReference type="EMBL" id="CAB4006968.1"/>
    </source>
</evidence>
<dbReference type="Gene3D" id="1.10.418.10">
    <property type="entry name" value="Calponin-like domain"/>
    <property type="match status" value="1"/>
</dbReference>
<dbReference type="PANTHER" id="PTHR45615">
    <property type="entry name" value="MYOSIN HEAVY CHAIN, NON-MUSCLE"/>
    <property type="match status" value="1"/>
</dbReference>
<feature type="coiled-coil region" evidence="1">
    <location>
        <begin position="124"/>
        <end position="174"/>
    </location>
</feature>
<feature type="non-terminal residue" evidence="3">
    <location>
        <position position="2100"/>
    </location>
</feature>
<feature type="coiled-coil region" evidence="1">
    <location>
        <begin position="684"/>
        <end position="734"/>
    </location>
</feature>
<evidence type="ECO:0000256" key="1">
    <source>
        <dbReference type="SAM" id="Coils"/>
    </source>
</evidence>
<name>A0A7D9IHC1_PARCT</name>
<dbReference type="EMBL" id="CACRXK020005658">
    <property type="protein sequence ID" value="CAB4006968.1"/>
    <property type="molecule type" value="Genomic_DNA"/>
</dbReference>
<feature type="coiled-coil region" evidence="1">
    <location>
        <begin position="880"/>
        <end position="907"/>
    </location>
</feature>